<accession>A0ABX3KN85</accession>
<name>A0ABX3KN85_SALCS</name>
<dbReference type="SUPFAM" id="SSF82714">
    <property type="entry name" value="Multidrug efflux transporter AcrB TolC docking domain, DN and DC subdomains"/>
    <property type="match status" value="2"/>
</dbReference>
<dbReference type="SUPFAM" id="SSF82866">
    <property type="entry name" value="Multidrug efflux transporter AcrB transmembrane domain"/>
    <property type="match status" value="2"/>
</dbReference>
<dbReference type="InterPro" id="IPR001036">
    <property type="entry name" value="Acrflvin-R"/>
</dbReference>
<feature type="transmembrane region" description="Helical" evidence="1">
    <location>
        <begin position="334"/>
        <end position="353"/>
    </location>
</feature>
<dbReference type="Pfam" id="PF00873">
    <property type="entry name" value="ACR_tran"/>
    <property type="match status" value="1"/>
</dbReference>
<evidence type="ECO:0000313" key="2">
    <source>
        <dbReference type="EMBL" id="OOF33171.1"/>
    </source>
</evidence>
<evidence type="ECO:0000313" key="3">
    <source>
        <dbReference type="Proteomes" id="UP000189431"/>
    </source>
</evidence>
<dbReference type="PANTHER" id="PTHR32063:SF14">
    <property type="entry name" value="BLL4319 PROTEIN"/>
    <property type="match status" value="1"/>
</dbReference>
<feature type="transmembrane region" description="Helical" evidence="1">
    <location>
        <begin position="855"/>
        <end position="874"/>
    </location>
</feature>
<dbReference type="Gene3D" id="3.30.70.1440">
    <property type="entry name" value="Multidrug efflux transporter AcrB pore domain"/>
    <property type="match status" value="1"/>
</dbReference>
<dbReference type="InterPro" id="IPR027463">
    <property type="entry name" value="AcrB_DN_DC_subdom"/>
</dbReference>
<proteinExistence type="predicted"/>
<feature type="transmembrane region" description="Helical" evidence="1">
    <location>
        <begin position="911"/>
        <end position="932"/>
    </location>
</feature>
<dbReference type="Gene3D" id="1.20.1640.10">
    <property type="entry name" value="Multidrug efflux transporter AcrB transmembrane domain"/>
    <property type="match status" value="2"/>
</dbReference>
<comment type="caution">
    <text evidence="2">The sequence shown here is derived from an EMBL/GenBank/DDBJ whole genome shotgun (WGS) entry which is preliminary data.</text>
</comment>
<dbReference type="PRINTS" id="PR00702">
    <property type="entry name" value="ACRIFLAVINRP"/>
</dbReference>
<reference evidence="3" key="1">
    <citation type="submission" date="2017-01" db="EMBL/GenBank/DDBJ databases">
        <title>Draft genome of the species Salinivibrio costicola subsp. alcaliphilus.</title>
        <authorList>
            <person name="Lopez-Hermoso C."/>
            <person name="De La Haba R."/>
            <person name="Sanchez-Porro C."/>
            <person name="Ventosa A."/>
        </authorList>
    </citation>
    <scope>NUCLEOTIDE SEQUENCE [LARGE SCALE GENOMIC DNA]</scope>
    <source>
        <strain evidence="3">CBH448</strain>
    </source>
</reference>
<keyword evidence="3" id="KW-1185">Reference proteome</keyword>
<gene>
    <name evidence="2" type="ORF">BZJ21_12265</name>
</gene>
<dbReference type="RefSeq" id="WP_077669921.1">
    <property type="nucleotide sequence ID" value="NZ_MUFR01000037.1"/>
</dbReference>
<feature type="transmembrane region" description="Helical" evidence="1">
    <location>
        <begin position="982"/>
        <end position="1010"/>
    </location>
</feature>
<feature type="transmembrane region" description="Helical" evidence="1">
    <location>
        <begin position="386"/>
        <end position="410"/>
    </location>
</feature>
<evidence type="ECO:0000256" key="1">
    <source>
        <dbReference type="SAM" id="Phobius"/>
    </source>
</evidence>
<feature type="transmembrane region" description="Helical" evidence="1">
    <location>
        <begin position="463"/>
        <end position="490"/>
    </location>
</feature>
<dbReference type="Gene3D" id="3.30.70.1430">
    <property type="entry name" value="Multidrug efflux transporter AcrB pore domain"/>
    <property type="match status" value="2"/>
</dbReference>
<dbReference type="Proteomes" id="UP000189431">
    <property type="component" value="Unassembled WGS sequence"/>
</dbReference>
<organism evidence="2 3">
    <name type="scientific">Salinivibrio costicola subsp. alcaliphilus</name>
    <dbReference type="NCBI Taxonomy" id="272773"/>
    <lineage>
        <taxon>Bacteria</taxon>
        <taxon>Pseudomonadati</taxon>
        <taxon>Pseudomonadota</taxon>
        <taxon>Gammaproteobacteria</taxon>
        <taxon>Vibrionales</taxon>
        <taxon>Vibrionaceae</taxon>
        <taxon>Salinivibrio</taxon>
    </lineage>
</organism>
<feature type="transmembrane region" description="Helical" evidence="1">
    <location>
        <begin position="526"/>
        <end position="548"/>
    </location>
</feature>
<keyword evidence="1" id="KW-0812">Transmembrane</keyword>
<keyword evidence="1" id="KW-1133">Transmembrane helix</keyword>
<feature type="transmembrane region" description="Helical" evidence="1">
    <location>
        <begin position="431"/>
        <end position="451"/>
    </location>
</feature>
<dbReference type="EMBL" id="MUFR01000037">
    <property type="protein sequence ID" value="OOF33171.1"/>
    <property type="molecule type" value="Genomic_DNA"/>
</dbReference>
<sequence length="1031" mass="111529">MRFTDVFIKKPVLASVDSLFIILLGLRAITDMNVRQFPEIKNAVISVSTTYIGADADLIQGFITTPLEREIAASEGIDYLVSTSTAGVSTIEAYLRLDYDPNEALTQIAAQVNKVRSELPEDAREPVVTLQVGETVAAMYLAFYSEVLSDNQITDYLVRVVEPQLSTIPGVQRANVLGASSFAMRVWLDSVKLAAYDLTGTDVVAALRNNNVLATLGRTKGQDVAIDLNAATDIHDVRQFEDLVISSDGQSVVRLEDVATVELGAESYQTSVNFNGLDATFIGIEVSPDANALDVIESVNEVWDADIIPQLPQGLSAYIAYDSTEYIDNAIDEVVISIILALAIVVFVIYGFLGSLRSVIIPAVAIPVSLIGTFFLMFLLGFSINLLTLLAMVLAIGVVVDDAIIMLENVHRHIEEGKSRTEAAIEGARELAWPIITMSTTLVAVFLPIGFVGGLTGVLFVEFAFTLAASVILSGVVALTLSPMMCAYVLKPYQADKAAKENSLEHWLDKQFDRLYRRYKRTLHSLLNTNGVVLTFGAIVLVSCYFLFITSPSELEPAEDQGFVFSILEADSQTTLDALSASTDELNRLIDDVPEIDNVFIINGSGGTNNAIAGIVLAPWDERERSTQAILENEIQPFMESQPGLSSFALVPPSLPSPGGGTPVEFIIGSTQPYEAINEVANNIVGKAMQSGRFIFVDTDLSIDRPKQTVNIDREKAALMGVSMQQLAADMGSLLSGADAGRFSLDNRSYRVIPQVARSERLTPDQLRQFYTRNQEGELIQLSTLVTLEESVQPQALRGFQQLNAVKISGVPRPGVPLGEALGVLQEIAATELPAGFSVDYAGQSRQFMSEGQQLVVTFFFALVVIFLILAAQFESFKNAIIILVTVPMSVCGALIFISLGFTTLNIYTQVGLLTLVGLIAKHGILIVEFANQLQQDGRTKREAIEEATAIRLRPILMTTAATVLAMIPLLIASGAGAGARFAMGLVIASGMTLGTLFTLFVVPAMYLFLAKAITPTPTEHMVSTETNHDA</sequence>
<dbReference type="SUPFAM" id="SSF82693">
    <property type="entry name" value="Multidrug efflux transporter AcrB pore domain, PN1, PN2, PC1 and PC2 subdomains"/>
    <property type="match status" value="4"/>
</dbReference>
<protein>
    <submittedName>
        <fullName evidence="2">Multidrug efflux protein</fullName>
    </submittedName>
</protein>
<keyword evidence="1" id="KW-0472">Membrane</keyword>
<feature type="transmembrane region" description="Helical" evidence="1">
    <location>
        <begin position="953"/>
        <end position="976"/>
    </location>
</feature>
<dbReference type="PANTHER" id="PTHR32063">
    <property type="match status" value="1"/>
</dbReference>
<dbReference type="Gene3D" id="3.30.2090.10">
    <property type="entry name" value="Multidrug efflux transporter AcrB TolC docking domain, DN and DC subdomains"/>
    <property type="match status" value="2"/>
</dbReference>
<feature type="transmembrane region" description="Helical" evidence="1">
    <location>
        <begin position="881"/>
        <end position="905"/>
    </location>
</feature>
<feature type="transmembrane region" description="Helical" evidence="1">
    <location>
        <begin position="360"/>
        <end position="380"/>
    </location>
</feature>
<dbReference type="Gene3D" id="3.30.70.1320">
    <property type="entry name" value="Multidrug efflux transporter AcrB pore domain like"/>
    <property type="match status" value="1"/>
</dbReference>